<dbReference type="InterPro" id="IPR043519">
    <property type="entry name" value="NT_sf"/>
</dbReference>
<dbReference type="Pfam" id="PF00027">
    <property type="entry name" value="cNMP_binding"/>
    <property type="match status" value="1"/>
</dbReference>
<dbReference type="SMART" id="SM00116">
    <property type="entry name" value="CBS"/>
    <property type="match status" value="2"/>
</dbReference>
<keyword evidence="2" id="KW-0129">CBS domain</keyword>
<dbReference type="InterPro" id="IPR014710">
    <property type="entry name" value="RmlC-like_jellyroll"/>
</dbReference>
<dbReference type="CDD" id="cd05401">
    <property type="entry name" value="NT_GlnE_GlnD_like"/>
    <property type="match status" value="1"/>
</dbReference>
<evidence type="ECO:0000256" key="2">
    <source>
        <dbReference type="PROSITE-ProRule" id="PRU00703"/>
    </source>
</evidence>
<reference evidence="6" key="1">
    <citation type="journal article" date="2019" name="Int. J. Syst. Evol. Microbiol.">
        <title>The Global Catalogue of Microorganisms (GCM) 10K type strain sequencing project: providing services to taxonomists for standard genome sequencing and annotation.</title>
        <authorList>
            <consortium name="The Broad Institute Genomics Platform"/>
            <consortium name="The Broad Institute Genome Sequencing Center for Infectious Disease"/>
            <person name="Wu L."/>
            <person name="Ma J."/>
        </authorList>
    </citation>
    <scope>NUCLEOTIDE SEQUENCE [LARGE SCALE GENOMIC DNA]</scope>
    <source>
        <strain evidence="6">JCM 19125</strain>
    </source>
</reference>
<feature type="domain" description="CBS" evidence="4">
    <location>
        <begin position="150"/>
        <end position="207"/>
    </location>
</feature>
<dbReference type="PANTHER" id="PTHR48108:SF31">
    <property type="entry name" value="CBS DOMAIN AND CYCLIC NUCLEOTIDE-REGULATED NUCLEOTIDYLTRANSFERASE"/>
    <property type="match status" value="1"/>
</dbReference>
<dbReference type="CDD" id="cd00038">
    <property type="entry name" value="CAP_ED"/>
    <property type="match status" value="1"/>
</dbReference>
<proteinExistence type="predicted"/>
<dbReference type="PROSITE" id="PS50042">
    <property type="entry name" value="CNMP_BINDING_3"/>
    <property type="match status" value="1"/>
</dbReference>
<keyword evidence="1" id="KW-0677">Repeat</keyword>
<dbReference type="SUPFAM" id="SSF51206">
    <property type="entry name" value="cAMP-binding domain-like"/>
    <property type="match status" value="1"/>
</dbReference>
<dbReference type="Pfam" id="PF00571">
    <property type="entry name" value="CBS"/>
    <property type="match status" value="2"/>
</dbReference>
<dbReference type="InterPro" id="IPR051462">
    <property type="entry name" value="CBS_domain-containing"/>
</dbReference>
<keyword evidence="6" id="KW-1185">Reference proteome</keyword>
<dbReference type="PROSITE" id="PS51371">
    <property type="entry name" value="CBS"/>
    <property type="match status" value="2"/>
</dbReference>
<accession>A0ABP9FKV5</accession>
<dbReference type="Pfam" id="PF03445">
    <property type="entry name" value="DUF294"/>
    <property type="match status" value="1"/>
</dbReference>
<dbReference type="SUPFAM" id="SSF81301">
    <property type="entry name" value="Nucleotidyltransferase"/>
    <property type="match status" value="1"/>
</dbReference>
<dbReference type="InterPro" id="IPR018490">
    <property type="entry name" value="cNMP-bd_dom_sf"/>
</dbReference>
<dbReference type="Gene3D" id="2.60.120.10">
    <property type="entry name" value="Jelly Rolls"/>
    <property type="match status" value="1"/>
</dbReference>
<comment type="caution">
    <text evidence="5">The sequence shown here is derived from an EMBL/GenBank/DDBJ whole genome shotgun (WGS) entry which is preliminary data.</text>
</comment>
<evidence type="ECO:0000256" key="1">
    <source>
        <dbReference type="ARBA" id="ARBA00022737"/>
    </source>
</evidence>
<evidence type="ECO:0000259" key="3">
    <source>
        <dbReference type="PROSITE" id="PS50042"/>
    </source>
</evidence>
<dbReference type="PANTHER" id="PTHR48108">
    <property type="entry name" value="CBS DOMAIN-CONTAINING PROTEIN CBSX2, CHLOROPLASTIC"/>
    <property type="match status" value="1"/>
</dbReference>
<dbReference type="InterPro" id="IPR046342">
    <property type="entry name" value="CBS_dom_sf"/>
</dbReference>
<dbReference type="Pfam" id="PF10335">
    <property type="entry name" value="DUF294_C"/>
    <property type="match status" value="1"/>
</dbReference>
<organism evidence="5 6">
    <name type="scientific">Tessaracoccus lubricantis</name>
    <dbReference type="NCBI Taxonomy" id="545543"/>
    <lineage>
        <taxon>Bacteria</taxon>
        <taxon>Bacillati</taxon>
        <taxon>Actinomycetota</taxon>
        <taxon>Actinomycetes</taxon>
        <taxon>Propionibacteriales</taxon>
        <taxon>Propionibacteriaceae</taxon>
        <taxon>Tessaracoccus</taxon>
    </lineage>
</organism>
<evidence type="ECO:0000259" key="4">
    <source>
        <dbReference type="PROSITE" id="PS51371"/>
    </source>
</evidence>
<protein>
    <submittedName>
        <fullName evidence="5">Cyclic nucleotide-binding/CBS domain-containing protein</fullName>
    </submittedName>
</protein>
<dbReference type="InterPro" id="IPR018821">
    <property type="entry name" value="DUF294_put_nucleoTrafse_sb-bd"/>
</dbReference>
<name>A0ABP9FKV5_9ACTN</name>
<sequence length="608" mass="66818">MSELAETTQFLAAREPWSLLAPVQIESFARRAVGQYVRRGEVVLAAGQAPLAMFVVRSGAIEIVDADGVLIDHDEQGDCFGQSSILEERPSRFTFTAIEDSLLWSFAPEVVRELVAFPEVRRFFTEARLGDVVRHAPGGGPVLQVPVREMITRSPVTIDVGHTVRRAAQAMAEHRISAIIVTRGDGDLAGILTDRDLRRVVAEAIDPDTALSSVMSEQPFTIDAEALALDVLLSLVQHKIHHLPVLEDGRVVGMVTSGDLMRLERSSPLYMVGDLARQDDVPGLVKVMGRVPALVGRLLRQDATAEDITRIISRTTEALCQRVAEMAEAELGAPPVPYAWVALGSLARQEQALGSDQDHAFILSDEARPEHDHYFAALAEYVTAALVACGFPRCRGEAMATDPRWRVPLRQWQRTFSGWLAAPTSEAVLNSSIFFDMRPVHGDQTLYTSLQQHVLRAAPGSTRFLGHLAKHANDAEVPVGFLRGFVVEKRGEHRDRLDIKLGGINPIVDVARIYALRWALPQVSTRARLAAAAEHGAEVDNLLDAHEFLGYTRLQHQGRLVAAGREPDNHIDPAALSDFERRSLRDAFVIVGKAQTALTVAFQTQYIS</sequence>
<evidence type="ECO:0000313" key="5">
    <source>
        <dbReference type="EMBL" id="GAA4904852.1"/>
    </source>
</evidence>
<dbReference type="InterPro" id="IPR005105">
    <property type="entry name" value="GlnD_Uridyltrans_N"/>
</dbReference>
<dbReference type="Proteomes" id="UP001501521">
    <property type="component" value="Unassembled WGS sequence"/>
</dbReference>
<dbReference type="RefSeq" id="WP_345583359.1">
    <property type="nucleotide sequence ID" value="NZ_BAABLV010000036.1"/>
</dbReference>
<dbReference type="EMBL" id="BAABLV010000036">
    <property type="protein sequence ID" value="GAA4904852.1"/>
    <property type="molecule type" value="Genomic_DNA"/>
</dbReference>
<feature type="domain" description="CBS" evidence="4">
    <location>
        <begin position="215"/>
        <end position="271"/>
    </location>
</feature>
<dbReference type="InterPro" id="IPR000644">
    <property type="entry name" value="CBS_dom"/>
</dbReference>
<dbReference type="SUPFAM" id="SSF54631">
    <property type="entry name" value="CBS-domain pair"/>
    <property type="match status" value="1"/>
</dbReference>
<gene>
    <name evidence="5" type="ORF">GCM10025789_25100</name>
</gene>
<dbReference type="Gene3D" id="3.10.580.10">
    <property type="entry name" value="CBS-domain"/>
    <property type="match status" value="1"/>
</dbReference>
<dbReference type="CDD" id="cd04587">
    <property type="entry name" value="CBS_pair_CAP-ED_NT_Pol-beta-like_DUF294_assoc"/>
    <property type="match status" value="1"/>
</dbReference>
<feature type="domain" description="Cyclic nucleotide-binding" evidence="3">
    <location>
        <begin position="36"/>
        <end position="115"/>
    </location>
</feature>
<dbReference type="Gene3D" id="3.30.460.10">
    <property type="entry name" value="Beta Polymerase, domain 2"/>
    <property type="match status" value="1"/>
</dbReference>
<dbReference type="SMART" id="SM00100">
    <property type="entry name" value="cNMP"/>
    <property type="match status" value="1"/>
</dbReference>
<evidence type="ECO:0000313" key="6">
    <source>
        <dbReference type="Proteomes" id="UP001501521"/>
    </source>
</evidence>
<dbReference type="InterPro" id="IPR000595">
    <property type="entry name" value="cNMP-bd_dom"/>
</dbReference>